<evidence type="ECO:0000256" key="3">
    <source>
        <dbReference type="ARBA" id="ARBA00022692"/>
    </source>
</evidence>
<dbReference type="RefSeq" id="WP_126611106.1">
    <property type="nucleotide sequence ID" value="NZ_CP034562.1"/>
</dbReference>
<evidence type="ECO:0000313" key="10">
    <source>
        <dbReference type="Proteomes" id="UP000267268"/>
    </source>
</evidence>
<feature type="transmembrane region" description="Helical" evidence="6">
    <location>
        <begin position="772"/>
        <end position="795"/>
    </location>
</feature>
<dbReference type="KEGG" id="fll:EI427_02130"/>
<dbReference type="OrthoDB" id="5933722at2"/>
<protein>
    <submittedName>
        <fullName evidence="9">FtsX-like permease family protein</fullName>
    </submittedName>
</protein>
<feature type="transmembrane region" description="Helical" evidence="6">
    <location>
        <begin position="287"/>
        <end position="310"/>
    </location>
</feature>
<feature type="transmembrane region" description="Helical" evidence="6">
    <location>
        <begin position="21"/>
        <end position="41"/>
    </location>
</feature>
<dbReference type="Pfam" id="PF02687">
    <property type="entry name" value="FtsX"/>
    <property type="match status" value="2"/>
</dbReference>
<keyword evidence="5 6" id="KW-0472">Membrane</keyword>
<dbReference type="InterPro" id="IPR003838">
    <property type="entry name" value="ABC3_permease_C"/>
</dbReference>
<dbReference type="InterPro" id="IPR050250">
    <property type="entry name" value="Macrolide_Exporter_MacB"/>
</dbReference>
<evidence type="ECO:0000259" key="7">
    <source>
        <dbReference type="Pfam" id="PF02687"/>
    </source>
</evidence>
<evidence type="ECO:0000256" key="1">
    <source>
        <dbReference type="ARBA" id="ARBA00004651"/>
    </source>
</evidence>
<sequence>MLRNYIIIGIRNLKKHGLYSLVNVLGMSMGIAFFTLLFLIVKNELSYDDFHVDPKRTYRVVEVIDSQDIGERSASVPIPLGPTIKDLYPNYIERSVRFFNDQAYSHMLFANGKQYNEKNLYFTDSDFFKVFDFPLILGNKRTALSEPQSIVITTKIAQKYFGNENPLGKKVLYENKYYLTVTGVIDKTNLPTHLNFDQLISFSTLSITNKDILQNNLWVWNPCWTYILLKEGVKPEELEADFEILFQDGSKFPEFIRDYVQLYLQPIREIHLYSDLDFEMSPNGDYMYIYIFSAIALMVLIIAAINFMNLSAVRYSTRIREVGIRKAIGADQSELIVQFLIEAGILSICSMFGALIFMELLFPYIYQILGDEKLLFRDLENQSLMFFVGGSGVFVGALASFYPMYYLSGVRPLEGLNVTRTMGSKQKRFRKWSVIVQFVIAIFLLFSTYVSKEQLNLMKKTYLGFDTENIVIIPLGEVKYSPFKFDQLKEQFLEVDGVESVTGIDEVLGVWVQNYPFSINKGEVRTSSTFYSALKVRDDFESVFNLKLVAGHHFSEENKASIHEILVNEAMVKHLGIDNPKDAIGLGIYSEKGKEQIIGVLKDFHYEPIHKEIGPFIIDVNNWESARSYLTKYMAIRLRGDKSWEQVKPFMVAKWTKIIPYRLMDSFFLQTKVEASYKKEERLAKVSLIFSIIGVIIANLGLFGLASFITVQKNKEIAIRKALGMENLEAMLFISKEFFILIGSACLIAWPISYLGMRLWLENFPKTITIGIGVYIFSGGVTLLLTLITVSYHVVKAAFKNPVEDLKANR</sequence>
<dbReference type="Pfam" id="PF12704">
    <property type="entry name" value="MacB_PCD"/>
    <property type="match status" value="1"/>
</dbReference>
<accession>A0A3Q9FNB5</accession>
<feature type="transmembrane region" description="Helical" evidence="6">
    <location>
        <begin position="730"/>
        <end position="752"/>
    </location>
</feature>
<feature type="domain" description="MacB-like periplasmic core" evidence="8">
    <location>
        <begin position="20"/>
        <end position="243"/>
    </location>
</feature>
<dbReference type="Proteomes" id="UP000267268">
    <property type="component" value="Chromosome 1"/>
</dbReference>
<evidence type="ECO:0000256" key="5">
    <source>
        <dbReference type="ARBA" id="ARBA00023136"/>
    </source>
</evidence>
<evidence type="ECO:0000256" key="6">
    <source>
        <dbReference type="SAM" id="Phobius"/>
    </source>
</evidence>
<dbReference type="AlphaFoldDB" id="A0A3Q9FNB5"/>
<dbReference type="PANTHER" id="PTHR30572">
    <property type="entry name" value="MEMBRANE COMPONENT OF TRANSPORTER-RELATED"/>
    <property type="match status" value="1"/>
</dbReference>
<evidence type="ECO:0000256" key="2">
    <source>
        <dbReference type="ARBA" id="ARBA00022475"/>
    </source>
</evidence>
<dbReference type="GO" id="GO:0005886">
    <property type="term" value="C:plasma membrane"/>
    <property type="evidence" value="ECO:0007669"/>
    <property type="project" value="UniProtKB-SubCell"/>
</dbReference>
<dbReference type="InterPro" id="IPR025857">
    <property type="entry name" value="MacB_PCD"/>
</dbReference>
<dbReference type="GO" id="GO:0022857">
    <property type="term" value="F:transmembrane transporter activity"/>
    <property type="evidence" value="ECO:0007669"/>
    <property type="project" value="TreeGrafter"/>
</dbReference>
<keyword evidence="2" id="KW-1003">Cell membrane</keyword>
<evidence type="ECO:0000259" key="8">
    <source>
        <dbReference type="Pfam" id="PF12704"/>
    </source>
</evidence>
<feature type="transmembrane region" description="Helical" evidence="6">
    <location>
        <begin position="429"/>
        <end position="450"/>
    </location>
</feature>
<evidence type="ECO:0000313" key="9">
    <source>
        <dbReference type="EMBL" id="AZQ61055.1"/>
    </source>
</evidence>
<keyword evidence="3 6" id="KW-0812">Transmembrane</keyword>
<feature type="domain" description="ABC3 transporter permease C-terminal" evidence="7">
    <location>
        <begin position="689"/>
        <end position="802"/>
    </location>
</feature>
<dbReference type="PANTHER" id="PTHR30572:SF18">
    <property type="entry name" value="ABC-TYPE MACROLIDE FAMILY EXPORT SYSTEM PERMEASE COMPONENT 2"/>
    <property type="match status" value="1"/>
</dbReference>
<comment type="subcellular location">
    <subcellularLocation>
        <location evidence="1">Cell membrane</location>
        <topology evidence="1">Multi-pass membrane protein</topology>
    </subcellularLocation>
</comment>
<feature type="domain" description="ABC3 transporter permease C-terminal" evidence="7">
    <location>
        <begin position="294"/>
        <end position="408"/>
    </location>
</feature>
<proteinExistence type="predicted"/>
<feature type="transmembrane region" description="Helical" evidence="6">
    <location>
        <begin position="688"/>
        <end position="709"/>
    </location>
</feature>
<feature type="transmembrane region" description="Helical" evidence="6">
    <location>
        <begin position="386"/>
        <end position="408"/>
    </location>
</feature>
<keyword evidence="10" id="KW-1185">Reference proteome</keyword>
<name>A0A3Q9FNB5_9BACT</name>
<evidence type="ECO:0000256" key="4">
    <source>
        <dbReference type="ARBA" id="ARBA00022989"/>
    </source>
</evidence>
<organism evidence="9 10">
    <name type="scientific">Flammeovirga pectinis</name>
    <dbReference type="NCBI Taxonomy" id="2494373"/>
    <lineage>
        <taxon>Bacteria</taxon>
        <taxon>Pseudomonadati</taxon>
        <taxon>Bacteroidota</taxon>
        <taxon>Cytophagia</taxon>
        <taxon>Cytophagales</taxon>
        <taxon>Flammeovirgaceae</taxon>
        <taxon>Flammeovirga</taxon>
    </lineage>
</organism>
<feature type="transmembrane region" description="Helical" evidence="6">
    <location>
        <begin position="335"/>
        <end position="366"/>
    </location>
</feature>
<gene>
    <name evidence="9" type="ORF">EI427_02130</name>
</gene>
<dbReference type="EMBL" id="CP034562">
    <property type="protein sequence ID" value="AZQ61055.1"/>
    <property type="molecule type" value="Genomic_DNA"/>
</dbReference>
<keyword evidence="4 6" id="KW-1133">Transmembrane helix</keyword>
<reference evidence="9 10" key="1">
    <citation type="submission" date="2018-12" db="EMBL/GenBank/DDBJ databases">
        <title>Flammeovirga pectinis sp. nov., isolated from the gut of the Korean scallop, Patinopecten yessoensis.</title>
        <authorList>
            <person name="Bae J.-W."/>
            <person name="Jeong Y.-S."/>
            <person name="Kang W."/>
        </authorList>
    </citation>
    <scope>NUCLEOTIDE SEQUENCE [LARGE SCALE GENOMIC DNA]</scope>
    <source>
        <strain evidence="9 10">L12M1</strain>
    </source>
</reference>